<comment type="caution">
    <text evidence="1">The sequence shown here is derived from an EMBL/GenBank/DDBJ whole genome shotgun (WGS) entry which is preliminary data.</text>
</comment>
<accession>A0ABT4J7N9</accession>
<sequence>MAHFGKTVLFGLAGLSPSACVEDTAVETVGATPTPAEPVCFAEVSRTANNGDVVLLGSGFSEAGTLVRVGVGEQRAPWKCIAYSDGTTGGIEFMGSEG</sequence>
<dbReference type="EMBL" id="JAPTYD010000029">
    <property type="protein sequence ID" value="MCZ0963119.1"/>
    <property type="molecule type" value="Genomic_DNA"/>
</dbReference>
<keyword evidence="2" id="KW-1185">Reference proteome</keyword>
<proteinExistence type="predicted"/>
<name>A0ABT4J7N9_9RHOB</name>
<dbReference type="Proteomes" id="UP001149822">
    <property type="component" value="Unassembled WGS sequence"/>
</dbReference>
<gene>
    <name evidence="1" type="ORF">OU682_15995</name>
</gene>
<organism evidence="1 2">
    <name type="scientific">Paracoccus benzoatiresistens</name>
    <dbReference type="NCBI Taxonomy" id="2997341"/>
    <lineage>
        <taxon>Bacteria</taxon>
        <taxon>Pseudomonadati</taxon>
        <taxon>Pseudomonadota</taxon>
        <taxon>Alphaproteobacteria</taxon>
        <taxon>Rhodobacterales</taxon>
        <taxon>Paracoccaceae</taxon>
        <taxon>Paracoccus</taxon>
    </lineage>
</organism>
<protein>
    <submittedName>
        <fullName evidence="1">Uncharacterized protein</fullName>
    </submittedName>
</protein>
<evidence type="ECO:0000313" key="1">
    <source>
        <dbReference type="EMBL" id="MCZ0963119.1"/>
    </source>
</evidence>
<dbReference type="RefSeq" id="WP_268943181.1">
    <property type="nucleotide sequence ID" value="NZ_JAPTYD010000029.1"/>
</dbReference>
<evidence type="ECO:0000313" key="2">
    <source>
        <dbReference type="Proteomes" id="UP001149822"/>
    </source>
</evidence>
<reference evidence="1" key="1">
    <citation type="submission" date="2022-12" db="EMBL/GenBank/DDBJ databases">
        <title>Paracoccus sp. EF6 isolated from a lake water.</title>
        <authorList>
            <person name="Liu H."/>
        </authorList>
    </citation>
    <scope>NUCLEOTIDE SEQUENCE</scope>
    <source>
        <strain evidence="1">EF6</strain>
    </source>
</reference>